<organism evidence="4">
    <name type="scientific">mine drainage metagenome</name>
    <dbReference type="NCBI Taxonomy" id="410659"/>
    <lineage>
        <taxon>unclassified sequences</taxon>
        <taxon>metagenomes</taxon>
        <taxon>ecological metagenomes</taxon>
    </lineage>
</organism>
<feature type="domain" description="Zinc-ribbon" evidence="2">
    <location>
        <begin position="306"/>
        <end position="327"/>
    </location>
</feature>
<dbReference type="EMBL" id="AUZY01010283">
    <property type="protein sequence ID" value="EQD39254.1"/>
    <property type="molecule type" value="Genomic_DNA"/>
</dbReference>
<dbReference type="Gene3D" id="3.30.479.30">
    <property type="entry name" value="Band 7 domain"/>
    <property type="match status" value="1"/>
</dbReference>
<feature type="domain" description="DZANK-type" evidence="1">
    <location>
        <begin position="343"/>
        <end position="390"/>
    </location>
</feature>
<dbReference type="InterPro" id="IPR025874">
    <property type="entry name" value="DZR"/>
</dbReference>
<evidence type="ECO:0000259" key="2">
    <source>
        <dbReference type="Pfam" id="PF13240"/>
    </source>
</evidence>
<dbReference type="InterPro" id="IPR033880">
    <property type="entry name" value="SPFH_YdjI"/>
</dbReference>
<dbReference type="Pfam" id="PF13240">
    <property type="entry name" value="Zn_Ribbon_1"/>
    <property type="match status" value="1"/>
</dbReference>
<accession>T1AE37</accession>
<feature type="domain" description="SPFH" evidence="3">
    <location>
        <begin position="33"/>
        <end position="239"/>
    </location>
</feature>
<dbReference type="Pfam" id="PF13421">
    <property type="entry name" value="Band_7_1"/>
    <property type="match status" value="1"/>
</dbReference>
<name>T1AE37_9ZZZZ</name>
<dbReference type="Pfam" id="PF12773">
    <property type="entry name" value="DZR"/>
    <property type="match status" value="1"/>
</dbReference>
<evidence type="ECO:0000259" key="1">
    <source>
        <dbReference type="Pfam" id="PF12773"/>
    </source>
</evidence>
<evidence type="ECO:0000259" key="3">
    <source>
        <dbReference type="Pfam" id="PF13421"/>
    </source>
</evidence>
<dbReference type="PANTHER" id="PTHR37826:SF2">
    <property type="entry name" value="ZINC-RIBBON DOMAIN-CONTAINING PROTEIN"/>
    <property type="match status" value="1"/>
</dbReference>
<dbReference type="SUPFAM" id="SSF117892">
    <property type="entry name" value="Band 7/SPFH domain"/>
    <property type="match status" value="1"/>
</dbReference>
<comment type="caution">
    <text evidence="4">The sequence shown here is derived from an EMBL/GenBank/DDBJ whole genome shotgun (WGS) entry which is preliminary data.</text>
</comment>
<reference evidence="4" key="2">
    <citation type="journal article" date="2014" name="ISME J.">
        <title>Microbial stratification in low pH oxic and suboxic macroscopic growths along an acid mine drainage.</title>
        <authorList>
            <person name="Mendez-Garcia C."/>
            <person name="Mesa V."/>
            <person name="Sprenger R.R."/>
            <person name="Richter M."/>
            <person name="Diez M.S."/>
            <person name="Solano J."/>
            <person name="Bargiela R."/>
            <person name="Golyshina O.V."/>
            <person name="Manteca A."/>
            <person name="Ramos J.L."/>
            <person name="Gallego J.R."/>
            <person name="Llorente I."/>
            <person name="Martins Dos Santos V.A."/>
            <person name="Jensen O.N."/>
            <person name="Pelaez A.I."/>
            <person name="Sanchez J."/>
            <person name="Ferrer M."/>
        </authorList>
    </citation>
    <scope>NUCLEOTIDE SEQUENCE</scope>
</reference>
<proteinExistence type="predicted"/>
<dbReference type="InterPro" id="IPR026870">
    <property type="entry name" value="Zinc_ribbon_dom"/>
</dbReference>
<evidence type="ECO:0000313" key="4">
    <source>
        <dbReference type="EMBL" id="EQD39254.1"/>
    </source>
</evidence>
<dbReference type="InterPro" id="IPR036013">
    <property type="entry name" value="Band_7/SPFH_dom_sf"/>
</dbReference>
<reference evidence="4" key="1">
    <citation type="submission" date="2013-08" db="EMBL/GenBank/DDBJ databases">
        <authorList>
            <person name="Mendez C."/>
            <person name="Richter M."/>
            <person name="Ferrer M."/>
            <person name="Sanchez J."/>
        </authorList>
    </citation>
    <scope>NUCLEOTIDE SEQUENCE</scope>
</reference>
<dbReference type="AlphaFoldDB" id="T1AE37"/>
<dbReference type="CDD" id="cd03408">
    <property type="entry name" value="SPFH_like_u1"/>
    <property type="match status" value="1"/>
</dbReference>
<protein>
    <submittedName>
        <fullName evidence="4">Band 7 protein</fullName>
    </submittedName>
</protein>
<gene>
    <name evidence="4" type="ORF">B1B_15452</name>
</gene>
<sequence>MTNNPIPTKGGSLIGATTINWEDVYKGPNVMWRVPRNIRWGDNIVVREDETAVFYRDGKVLAYLDRPDRYSLTTLNARLVGGLVQALSGVRQEAEVYYLQRRIMDGKFGSSEPYVFRDPDFGLVNLRVFGAYRWRVGAPDNFINQFVGTFGATTTGDVEARLRDQMVLLVYNVLGKMKEQGTRVTDLASSLSTIEQAVLGSAPQHFGQFGIELNQLQGLSINLPDEVQKAINTRSEMGVLGVNYMQYQAGQALTTAAANPSGAAGATVGAGVGLGAGLGMGYGMVGQMQGMYGGGPGGGGGPSTPCSRCGALIPAGVRFCPSCGAPVGAPAVPPGAAGGGTPCPKCGQVAPAGTKFCPNCGASMAPPPPRQCPKCHAEVVGTAKFCPNCGAAVPP</sequence>
<dbReference type="PANTHER" id="PTHR37826">
    <property type="entry name" value="FLOTILLIN BAND_7_5 DOMAIN PROTEIN"/>
    <property type="match status" value="1"/>
</dbReference>